<dbReference type="Proteomes" id="UP000605846">
    <property type="component" value="Unassembled WGS sequence"/>
</dbReference>
<dbReference type="EMBL" id="JABAYA010000155">
    <property type="protein sequence ID" value="KAF7723348.1"/>
    <property type="molecule type" value="Genomic_DNA"/>
</dbReference>
<evidence type="ECO:0000256" key="1">
    <source>
        <dbReference type="SAM" id="MobiDB-lite"/>
    </source>
</evidence>
<protein>
    <submittedName>
        <fullName evidence="2">Uncharacterized protein</fullName>
    </submittedName>
</protein>
<reference evidence="2" key="1">
    <citation type="submission" date="2020-01" db="EMBL/GenBank/DDBJ databases">
        <title>Genome Sequencing of Three Apophysomyces-Like Fungal Strains Confirms a Novel Fungal Genus in the Mucoromycota with divergent Burkholderia-like Endosymbiotic Bacteria.</title>
        <authorList>
            <person name="Stajich J.E."/>
            <person name="Macias A.M."/>
            <person name="Carter-House D."/>
            <person name="Lovett B."/>
            <person name="Kasson L.R."/>
            <person name="Berry K."/>
            <person name="Grigoriev I."/>
            <person name="Chang Y."/>
            <person name="Spatafora J."/>
            <person name="Kasson M.T."/>
        </authorList>
    </citation>
    <scope>NUCLEOTIDE SEQUENCE</scope>
    <source>
        <strain evidence="2">NRRL A-21654</strain>
    </source>
</reference>
<name>A0A8H7BH43_9FUNG</name>
<comment type="caution">
    <text evidence="2">The sequence shown here is derived from an EMBL/GenBank/DDBJ whole genome shotgun (WGS) entry which is preliminary data.</text>
</comment>
<keyword evidence="3" id="KW-1185">Reference proteome</keyword>
<gene>
    <name evidence="2" type="ORF">EC973_002096</name>
</gene>
<dbReference type="OrthoDB" id="10361008at2759"/>
<feature type="compositionally biased region" description="Polar residues" evidence="1">
    <location>
        <begin position="650"/>
        <end position="671"/>
    </location>
</feature>
<proteinExistence type="predicted"/>
<feature type="compositionally biased region" description="Pro residues" evidence="1">
    <location>
        <begin position="686"/>
        <end position="695"/>
    </location>
</feature>
<sequence length="766" mass="87250">MPRVVFLIDTHFQPFSGTNDEQTDAVQRTEKLIMEILLHFFYCVSMNVTWGYRFFCSDETTFFCDNREFHEVSRESVMEFCKEFRQQLGSERMRHLESYDTFVDYHMQNPQLESLEMTLSQTLDNFAWDGSERLSKDNRRPIENYVYAVTACPHPPDTLIQDHKFRVWTKPTSIQQQLREKYLERHISINCIDVSDPVQSNGADKEGFEAFFAYFGGQVVSQRFLLADRYQIPFSSIFSRYCPTFLPKNITLPLQSDSDTPSPADHDLPIWFGTLSGGPDVHAPTFTCPVSVHLFLSTSSIARSKELFQNVTNIHSIVVLHYTSVSPTWFAALPDKLAKEGTFLLRAADKERTTFTSFLRFLKSRHLVLLCELTSTGTITDRPPYQALIDVATPETASFKLLQRIVDTTQLRRSKRVDKPCVNTPATGEVADFLRFPLLQIPDEELIKHDWHKDFNCATSRTIEMEPPQHILHALATRRSRKRTKEVQSVEIRKEDTSNGEKRNISNVSKRALAKDISTPRALSKTIPAKKQKTLGELMNEEKATKFTRSTLEDLPFMKRIVDFKNAPKPQKEKGYIQAKMDLTKEVCGRVMVKPAGPFFKSANDNNTAKRRKLLSPVTMESFLEMVTKEASQHNGKKTESASLAASALPPTNTLLPGPSQPVSATTTSALSPHGYSTPKLASPSPVFPAPISPPRPTPARLAHLAAGKRDLLPFFEEAISDTKPLPELIPHRFDRIFDEDDSDFKPLVLRIPTDVELYENRHYFE</sequence>
<organism evidence="2 3">
    <name type="scientific">Apophysomyces ossiformis</name>
    <dbReference type="NCBI Taxonomy" id="679940"/>
    <lineage>
        <taxon>Eukaryota</taxon>
        <taxon>Fungi</taxon>
        <taxon>Fungi incertae sedis</taxon>
        <taxon>Mucoromycota</taxon>
        <taxon>Mucoromycotina</taxon>
        <taxon>Mucoromycetes</taxon>
        <taxon>Mucorales</taxon>
        <taxon>Mucorineae</taxon>
        <taxon>Mucoraceae</taxon>
        <taxon>Apophysomyces</taxon>
    </lineage>
</organism>
<evidence type="ECO:0000313" key="3">
    <source>
        <dbReference type="Proteomes" id="UP000605846"/>
    </source>
</evidence>
<accession>A0A8H7BH43</accession>
<dbReference type="AlphaFoldDB" id="A0A8H7BH43"/>
<evidence type="ECO:0000313" key="2">
    <source>
        <dbReference type="EMBL" id="KAF7723348.1"/>
    </source>
</evidence>
<feature type="region of interest" description="Disordered" evidence="1">
    <location>
        <begin position="649"/>
        <end position="695"/>
    </location>
</feature>